<organism evidence="18 19">
    <name type="scientific">Proteiniclasticum aestuarii</name>
    <dbReference type="NCBI Taxonomy" id="2817862"/>
    <lineage>
        <taxon>Bacteria</taxon>
        <taxon>Bacillati</taxon>
        <taxon>Bacillota</taxon>
        <taxon>Clostridia</taxon>
        <taxon>Eubacteriales</taxon>
        <taxon>Clostridiaceae</taxon>
        <taxon>Proteiniclasticum</taxon>
    </lineage>
</organism>
<dbReference type="RefSeq" id="WP_207599989.1">
    <property type="nucleotide sequence ID" value="NZ_JAFNJU010000007.1"/>
</dbReference>
<name>A0A939HBN0_9CLOT</name>
<keyword evidence="12" id="KW-0186">Copper</keyword>
<dbReference type="PROSITE" id="PS00154">
    <property type="entry name" value="ATPASE_E1_E2"/>
    <property type="match status" value="1"/>
</dbReference>
<evidence type="ECO:0000256" key="16">
    <source>
        <dbReference type="RuleBase" id="RU362081"/>
    </source>
</evidence>
<reference evidence="18" key="1">
    <citation type="submission" date="2021-03" db="EMBL/GenBank/DDBJ databases">
        <title>Proteiniclasticum marinus sp. nov., isolated from tidal flat sediment.</title>
        <authorList>
            <person name="Namirimu T."/>
            <person name="Yang J.-A."/>
            <person name="Yang S.-H."/>
            <person name="Kim Y.-J."/>
            <person name="Kwon K.K."/>
        </authorList>
    </citation>
    <scope>NUCLEOTIDE SEQUENCE</scope>
    <source>
        <strain evidence="18">SCR006</strain>
    </source>
</reference>
<evidence type="ECO:0000256" key="13">
    <source>
        <dbReference type="ARBA" id="ARBA00023136"/>
    </source>
</evidence>
<feature type="transmembrane region" description="Helical" evidence="16">
    <location>
        <begin position="569"/>
        <end position="588"/>
    </location>
</feature>
<dbReference type="SFLD" id="SFLDG00002">
    <property type="entry name" value="C1.7:_P-type_atpase_like"/>
    <property type="match status" value="1"/>
</dbReference>
<protein>
    <recommendedName>
        <fullName evidence="14">Cd(2+)-exporting ATPase</fullName>
        <ecNumber evidence="14">7.2.2.21</ecNumber>
    </recommendedName>
</protein>
<feature type="transmembrane region" description="Helical" evidence="16">
    <location>
        <begin position="231"/>
        <end position="249"/>
    </location>
</feature>
<dbReference type="FunFam" id="2.70.150.10:FF:000020">
    <property type="entry name" value="Copper-exporting P-type ATPase A"/>
    <property type="match status" value="1"/>
</dbReference>
<comment type="subcellular location">
    <subcellularLocation>
        <location evidence="1">Cell membrane</location>
        <topology evidence="1">Multi-pass membrane protein</topology>
    </subcellularLocation>
</comment>
<dbReference type="PANTHER" id="PTHR48085">
    <property type="entry name" value="CADMIUM/ZINC-TRANSPORTING ATPASE HMA2-RELATED"/>
    <property type="match status" value="1"/>
</dbReference>
<dbReference type="InterPro" id="IPR027256">
    <property type="entry name" value="P-typ_ATPase_IB"/>
</dbReference>
<sequence>MRIIMKYKNQITALSFILILTGILAGNAGMEAARNTALITATVIASIPIGMKAFQSLRMKAFSIELLVIIAVVGALYIQEYMESSVVTFLFLFGAYLEARTLEKTRSSLKNLLDMAPQEAWVVRDGESMLVSVDDIEEGETLLIRSGGKVAVDGTILSGEASFNEAAITGESVPVTKGIGEKLFSGSLLDHGYVEMIAEKVGEDTTFSKIIELVEEAQEAKSKAARFLDKFAQIYTPGVVILSVVVYLITQNLHIAITFLVVACPGALVIGAPVSNVAGIGNGAKNGVLVKGGEVMDRLSKVDTLVFDKTGTLTKGKPEVSGIRTFHGMGEDELLELTASVESASEHHLGQTIVKEAVKRNIEIHGDLENLLVEKGRGISAKLQEKNIISGNRKLMSQHDIVIDTDVEEEALRGEKQGNTVVFAAVDGVISGLFLIRDQIREDAYSSLKELRASGIRQIIMLTGDNRHTAELVARELELDAYHAELLPKDKLDFVEKLKKEGKVVLMAGDGINDAPAIATADIGLAMGDGGTDVALETADLVLLGDNFRQLTHAYSLAKATVRNMKQNIWFAVGVVALLLAGVLSGRIHLAEGMFIHEASVILVILNAMRLVKYRRKNLVADSAKNMENLMDINVSS</sequence>
<keyword evidence="4" id="KW-0104">Cadmium</keyword>
<keyword evidence="13 16" id="KW-0472">Membrane</keyword>
<dbReference type="SFLD" id="SFLDF00027">
    <property type="entry name" value="p-type_atpase"/>
    <property type="match status" value="1"/>
</dbReference>
<dbReference type="Proteomes" id="UP000664218">
    <property type="component" value="Unassembled WGS sequence"/>
</dbReference>
<evidence type="ECO:0000313" key="18">
    <source>
        <dbReference type="EMBL" id="MBO1265473.1"/>
    </source>
</evidence>
<feature type="transmembrane region" description="Helical" evidence="16">
    <location>
        <begin position="594"/>
        <end position="612"/>
    </location>
</feature>
<keyword evidence="8" id="KW-0813">Transport</keyword>
<dbReference type="InterPro" id="IPR008250">
    <property type="entry name" value="ATPase_P-typ_transduc_dom_A_sf"/>
</dbReference>
<feature type="transmembrane region" description="Helical" evidence="16">
    <location>
        <begin position="61"/>
        <end position="78"/>
    </location>
</feature>
<dbReference type="PANTHER" id="PTHR48085:SF5">
    <property type="entry name" value="CADMIUM_ZINC-TRANSPORTING ATPASE HMA4-RELATED"/>
    <property type="match status" value="1"/>
</dbReference>
<evidence type="ECO:0000256" key="14">
    <source>
        <dbReference type="ARBA" id="ARBA00039103"/>
    </source>
</evidence>
<dbReference type="GO" id="GO:0005524">
    <property type="term" value="F:ATP binding"/>
    <property type="evidence" value="ECO:0007669"/>
    <property type="project" value="UniProtKB-UniRule"/>
</dbReference>
<dbReference type="InterPro" id="IPR059000">
    <property type="entry name" value="ATPase_P-type_domA"/>
</dbReference>
<dbReference type="InterPro" id="IPR023214">
    <property type="entry name" value="HAD_sf"/>
</dbReference>
<dbReference type="SUPFAM" id="SSF81653">
    <property type="entry name" value="Calcium ATPase, transduction domain A"/>
    <property type="match status" value="1"/>
</dbReference>
<dbReference type="Gene3D" id="2.70.150.10">
    <property type="entry name" value="Calcium-transporting ATPase, cytoplasmic transduction domain A"/>
    <property type="match status" value="1"/>
</dbReference>
<evidence type="ECO:0000313" key="19">
    <source>
        <dbReference type="Proteomes" id="UP000664218"/>
    </source>
</evidence>
<dbReference type="EC" id="7.2.2.21" evidence="14"/>
<evidence type="ECO:0000256" key="7">
    <source>
        <dbReference type="ARBA" id="ARBA00022741"/>
    </source>
</evidence>
<keyword evidence="6 16" id="KW-0479">Metal-binding</keyword>
<dbReference type="GO" id="GO:0006825">
    <property type="term" value="P:copper ion transport"/>
    <property type="evidence" value="ECO:0007669"/>
    <property type="project" value="UniProtKB-KW"/>
</dbReference>
<keyword evidence="5 16" id="KW-0812">Transmembrane</keyword>
<dbReference type="EMBL" id="JAFNJU010000007">
    <property type="protein sequence ID" value="MBO1265473.1"/>
    <property type="molecule type" value="Genomic_DNA"/>
</dbReference>
<evidence type="ECO:0000256" key="15">
    <source>
        <dbReference type="ARBA" id="ARBA00049338"/>
    </source>
</evidence>
<evidence type="ECO:0000256" key="4">
    <source>
        <dbReference type="ARBA" id="ARBA00022539"/>
    </source>
</evidence>
<dbReference type="InterPro" id="IPR001757">
    <property type="entry name" value="P_typ_ATPase"/>
</dbReference>
<dbReference type="AlphaFoldDB" id="A0A939HBN0"/>
<dbReference type="SUPFAM" id="SSF81665">
    <property type="entry name" value="Calcium ATPase, transmembrane domain M"/>
    <property type="match status" value="1"/>
</dbReference>
<evidence type="ECO:0000256" key="5">
    <source>
        <dbReference type="ARBA" id="ARBA00022692"/>
    </source>
</evidence>
<feature type="transmembrane region" description="Helical" evidence="16">
    <location>
        <begin position="255"/>
        <end position="275"/>
    </location>
</feature>
<dbReference type="NCBIfam" id="TIGR01525">
    <property type="entry name" value="ATPase-IB_hvy"/>
    <property type="match status" value="1"/>
</dbReference>
<dbReference type="Pfam" id="PF00122">
    <property type="entry name" value="E1-E2_ATPase"/>
    <property type="match status" value="1"/>
</dbReference>
<dbReference type="NCBIfam" id="TIGR01494">
    <property type="entry name" value="ATPase_P-type"/>
    <property type="match status" value="1"/>
</dbReference>
<dbReference type="PRINTS" id="PR00941">
    <property type="entry name" value="CDATPASE"/>
</dbReference>
<keyword evidence="19" id="KW-1185">Reference proteome</keyword>
<keyword evidence="10" id="KW-1278">Translocase</keyword>
<evidence type="ECO:0000256" key="12">
    <source>
        <dbReference type="ARBA" id="ARBA00023008"/>
    </source>
</evidence>
<dbReference type="GO" id="GO:0005886">
    <property type="term" value="C:plasma membrane"/>
    <property type="evidence" value="ECO:0007669"/>
    <property type="project" value="UniProtKB-SubCell"/>
</dbReference>
<evidence type="ECO:0000256" key="8">
    <source>
        <dbReference type="ARBA" id="ARBA00022796"/>
    </source>
</evidence>
<comment type="catalytic activity">
    <reaction evidence="15">
        <text>Cd(2+)(in) + ATP + H2O = Cd(2+)(out) + ADP + phosphate + H(+)</text>
        <dbReference type="Rhea" id="RHEA:12132"/>
        <dbReference type="ChEBI" id="CHEBI:15377"/>
        <dbReference type="ChEBI" id="CHEBI:15378"/>
        <dbReference type="ChEBI" id="CHEBI:30616"/>
        <dbReference type="ChEBI" id="CHEBI:43474"/>
        <dbReference type="ChEBI" id="CHEBI:48775"/>
        <dbReference type="ChEBI" id="CHEBI:456216"/>
        <dbReference type="EC" id="7.2.2.21"/>
    </reaction>
</comment>
<evidence type="ECO:0000256" key="2">
    <source>
        <dbReference type="ARBA" id="ARBA00006024"/>
    </source>
</evidence>
<dbReference type="InterPro" id="IPR023299">
    <property type="entry name" value="ATPase_P-typ_cyto_dom_N"/>
</dbReference>
<gene>
    <name evidence="18" type="ORF">J3A84_10560</name>
</gene>
<keyword evidence="8" id="KW-0406">Ion transport</keyword>
<evidence type="ECO:0000256" key="9">
    <source>
        <dbReference type="ARBA" id="ARBA00022840"/>
    </source>
</evidence>
<dbReference type="InterPro" id="IPR018303">
    <property type="entry name" value="ATPase_P-typ_P_site"/>
</dbReference>
<proteinExistence type="inferred from homology"/>
<dbReference type="InterPro" id="IPR051014">
    <property type="entry name" value="Cation_Transport_ATPase_IB"/>
</dbReference>
<evidence type="ECO:0000256" key="1">
    <source>
        <dbReference type="ARBA" id="ARBA00004651"/>
    </source>
</evidence>
<dbReference type="Gene3D" id="3.40.1110.10">
    <property type="entry name" value="Calcium-transporting ATPase, cytoplasmic domain N"/>
    <property type="match status" value="2"/>
</dbReference>
<keyword evidence="8" id="KW-0187">Copper transport</keyword>
<dbReference type="PRINTS" id="PR00119">
    <property type="entry name" value="CATATPASE"/>
</dbReference>
<comment type="similarity">
    <text evidence="2 16">Belongs to the cation transport ATPase (P-type) (TC 3.A.3) family. Type IB subfamily.</text>
</comment>
<dbReference type="GO" id="GO:0016887">
    <property type="term" value="F:ATP hydrolysis activity"/>
    <property type="evidence" value="ECO:0007669"/>
    <property type="project" value="InterPro"/>
</dbReference>
<dbReference type="GO" id="GO:0046872">
    <property type="term" value="F:metal ion binding"/>
    <property type="evidence" value="ECO:0007669"/>
    <property type="project" value="UniProtKB-KW"/>
</dbReference>
<dbReference type="InterPro" id="IPR044492">
    <property type="entry name" value="P_typ_ATPase_HD_dom"/>
</dbReference>
<feature type="domain" description="P-type ATPase A" evidence="17">
    <location>
        <begin position="115"/>
        <end position="215"/>
    </location>
</feature>
<dbReference type="InterPro" id="IPR023298">
    <property type="entry name" value="ATPase_P-typ_TM_dom_sf"/>
</dbReference>
<evidence type="ECO:0000259" key="17">
    <source>
        <dbReference type="Pfam" id="PF00122"/>
    </source>
</evidence>
<accession>A0A939HBN0</accession>
<keyword evidence="7 16" id="KW-0547">Nucleotide-binding</keyword>
<dbReference type="CDD" id="cd02079">
    <property type="entry name" value="P-type_ATPase_HM"/>
    <property type="match status" value="1"/>
</dbReference>
<evidence type="ECO:0000256" key="10">
    <source>
        <dbReference type="ARBA" id="ARBA00022967"/>
    </source>
</evidence>
<dbReference type="SFLD" id="SFLDS00003">
    <property type="entry name" value="Haloacid_Dehalogenase"/>
    <property type="match status" value="1"/>
</dbReference>
<dbReference type="GO" id="GO:0008551">
    <property type="term" value="F:P-type cadmium transporter activity"/>
    <property type="evidence" value="ECO:0007669"/>
    <property type="project" value="UniProtKB-EC"/>
</dbReference>
<evidence type="ECO:0000256" key="3">
    <source>
        <dbReference type="ARBA" id="ARBA00022475"/>
    </source>
</evidence>
<dbReference type="InterPro" id="IPR036412">
    <property type="entry name" value="HAD-like_sf"/>
</dbReference>
<keyword evidence="3 16" id="KW-1003">Cell membrane</keyword>
<keyword evidence="9 16" id="KW-0067">ATP-binding</keyword>
<dbReference type="SUPFAM" id="SSF56784">
    <property type="entry name" value="HAD-like"/>
    <property type="match status" value="1"/>
</dbReference>
<dbReference type="NCBIfam" id="TIGR01511">
    <property type="entry name" value="ATPase-IB1_Cu"/>
    <property type="match status" value="1"/>
</dbReference>
<comment type="caution">
    <text evidence="18">The sequence shown here is derived from an EMBL/GenBank/DDBJ whole genome shotgun (WGS) entry which is preliminary data.</text>
</comment>
<evidence type="ECO:0000256" key="6">
    <source>
        <dbReference type="ARBA" id="ARBA00022723"/>
    </source>
</evidence>
<dbReference type="Gene3D" id="3.40.50.1000">
    <property type="entry name" value="HAD superfamily/HAD-like"/>
    <property type="match status" value="1"/>
</dbReference>
<evidence type="ECO:0000256" key="11">
    <source>
        <dbReference type="ARBA" id="ARBA00022989"/>
    </source>
</evidence>
<keyword evidence="11 16" id="KW-1133">Transmembrane helix</keyword>
<dbReference type="Pfam" id="PF00702">
    <property type="entry name" value="Hydrolase"/>
    <property type="match status" value="1"/>
</dbReference>